<gene>
    <name evidence="1" type="ORF">UX60_C0009G0008</name>
</gene>
<accession>A0A0G1TFQ3</accession>
<name>A0A0G1TFQ3_9BACT</name>
<evidence type="ECO:0000313" key="1">
    <source>
        <dbReference type="EMBL" id="KKU44265.1"/>
    </source>
</evidence>
<sequence>MIKDNSALNIVLSRLQNVKHAKEIIQAQLTDASDRCNWYTCADCAIYENRQGEIYLHLVTGKDNLIFNNLVTALEQLALSHNYFPKQYEAEKAISQSQTLTIKYRDLDLKIWDEDNPTLCYFEVCPSSHAKLNKSQQQLVEYAYGSGEELHRILIKFKKMGIHPRVYLLTPDYIRKTIKKNGFIVRSVRLFDWACGAHYWCVTGSGLDGNGPGWYIKGERKASVHPSTSGRFTNMLREITANPKHAASCITPTYYLGLKRTLTLYEKNRGL</sequence>
<dbReference type="Proteomes" id="UP000034487">
    <property type="component" value="Unassembled WGS sequence"/>
</dbReference>
<protein>
    <submittedName>
        <fullName evidence="1">Uncharacterized protein</fullName>
    </submittedName>
</protein>
<dbReference type="AlphaFoldDB" id="A0A0G1TFQ3"/>
<proteinExistence type="predicted"/>
<evidence type="ECO:0000313" key="2">
    <source>
        <dbReference type="Proteomes" id="UP000034487"/>
    </source>
</evidence>
<comment type="caution">
    <text evidence="1">The sequence shown here is derived from an EMBL/GenBank/DDBJ whole genome shotgun (WGS) entry which is preliminary data.</text>
</comment>
<reference evidence="1 2" key="1">
    <citation type="journal article" date="2015" name="Nature">
        <title>rRNA introns, odd ribosomes, and small enigmatic genomes across a large radiation of phyla.</title>
        <authorList>
            <person name="Brown C.T."/>
            <person name="Hug L.A."/>
            <person name="Thomas B.C."/>
            <person name="Sharon I."/>
            <person name="Castelle C.J."/>
            <person name="Singh A."/>
            <person name="Wilkins M.J."/>
            <person name="Williams K.H."/>
            <person name="Banfield J.F."/>
        </authorList>
    </citation>
    <scope>NUCLEOTIDE SEQUENCE [LARGE SCALE GENOMIC DNA]</scope>
</reference>
<dbReference type="EMBL" id="LCMV01000009">
    <property type="protein sequence ID" value="KKU44265.1"/>
    <property type="molecule type" value="Genomic_DNA"/>
</dbReference>
<organism evidence="1 2">
    <name type="scientific">Berkelbacteria bacterium GW2011_GWA2_46_7</name>
    <dbReference type="NCBI Taxonomy" id="1618335"/>
    <lineage>
        <taxon>Bacteria</taxon>
        <taxon>Candidatus Berkelbacteria</taxon>
    </lineage>
</organism>